<reference evidence="3" key="1">
    <citation type="submission" date="2011-04" db="EMBL/GenBank/DDBJ databases">
        <title>The complete genome of Treponema brennaborense DSM 12168.</title>
        <authorList>
            <person name="Lucas S."/>
            <person name="Han J."/>
            <person name="Lapidus A."/>
            <person name="Bruce D."/>
            <person name="Goodwin L."/>
            <person name="Pitluck S."/>
            <person name="Peters L."/>
            <person name="Kyrpides N."/>
            <person name="Mavromatis K."/>
            <person name="Ivanova N."/>
            <person name="Mikhailova N."/>
            <person name="Pagani I."/>
            <person name="Teshima H."/>
            <person name="Detter J.C."/>
            <person name="Tapia R."/>
            <person name="Han C."/>
            <person name="Land M."/>
            <person name="Hauser L."/>
            <person name="Markowitz V."/>
            <person name="Cheng J.-F."/>
            <person name="Hugenholtz P."/>
            <person name="Woyke T."/>
            <person name="Wu D."/>
            <person name="Gronow S."/>
            <person name="Wellnitz S."/>
            <person name="Brambilla E."/>
            <person name="Klenk H.-P."/>
            <person name="Eisen J.A."/>
        </authorList>
    </citation>
    <scope>NUCLEOTIDE SEQUENCE [LARGE SCALE GENOMIC DNA]</scope>
    <source>
        <strain evidence="3">DSM 12168 / CIP 105900 / DD5/3</strain>
    </source>
</reference>
<sequence length="200" mass="22001">MNRMNRIFISIACLCVLPLSFGAADEYSKQNEIQLKIGMFPAVESVVGLTVEVSNLFFGSLFKSSEIFDTTVYTIPVFSVEYLHNITERHAIGTTVTYGIPFYGQTQGASSENVLLQYVAATFKYRYTYWQNAAVRLYGATSLGCEIFFETPLRGTVFPFVAFQEVPIGIQFGGKTMFGTAEIGAGSEGSFLVLGAGMKF</sequence>
<proteinExistence type="predicted"/>
<accession>F4LJN8</accession>
<evidence type="ECO:0000313" key="3">
    <source>
        <dbReference type="Proteomes" id="UP000006546"/>
    </source>
</evidence>
<evidence type="ECO:0000256" key="1">
    <source>
        <dbReference type="SAM" id="SignalP"/>
    </source>
</evidence>
<organism evidence="2 3">
    <name type="scientific">Treponema brennaborense (strain DSM 12168 / CIP 105900 / DD5/3)</name>
    <dbReference type="NCBI Taxonomy" id="906968"/>
    <lineage>
        <taxon>Bacteria</taxon>
        <taxon>Pseudomonadati</taxon>
        <taxon>Spirochaetota</taxon>
        <taxon>Spirochaetia</taxon>
        <taxon>Spirochaetales</taxon>
        <taxon>Treponemataceae</taxon>
        <taxon>Treponema</taxon>
    </lineage>
</organism>
<dbReference type="EMBL" id="CP002696">
    <property type="protein sequence ID" value="AEE17418.1"/>
    <property type="molecule type" value="Genomic_DNA"/>
</dbReference>
<protein>
    <recommendedName>
        <fullName evidence="4">Outer membrane protein beta-barrel domain-containing protein</fullName>
    </recommendedName>
</protein>
<feature type="signal peptide" evidence="1">
    <location>
        <begin position="1"/>
        <end position="23"/>
    </location>
</feature>
<keyword evidence="1" id="KW-0732">Signal</keyword>
<dbReference type="Proteomes" id="UP000006546">
    <property type="component" value="Chromosome"/>
</dbReference>
<keyword evidence="3" id="KW-1185">Reference proteome</keyword>
<dbReference type="HOGENOM" id="CLU_1365710_0_0_12"/>
<dbReference type="KEGG" id="tbe:Trebr_2003"/>
<dbReference type="AlphaFoldDB" id="F4LJN8"/>
<gene>
    <name evidence="2" type="ordered locus">Trebr_2003</name>
</gene>
<dbReference type="STRING" id="906968.Trebr_2003"/>
<feature type="chain" id="PRO_5003316653" description="Outer membrane protein beta-barrel domain-containing protein" evidence="1">
    <location>
        <begin position="24"/>
        <end position="200"/>
    </location>
</feature>
<evidence type="ECO:0008006" key="4">
    <source>
        <dbReference type="Google" id="ProtNLM"/>
    </source>
</evidence>
<evidence type="ECO:0000313" key="2">
    <source>
        <dbReference type="EMBL" id="AEE17418.1"/>
    </source>
</evidence>
<name>F4LJN8_TREBD</name>